<dbReference type="RefSeq" id="WP_074707901.1">
    <property type="nucleotide sequence ID" value="NZ_FNRP01000028.1"/>
</dbReference>
<dbReference type="Proteomes" id="UP000183040">
    <property type="component" value="Unassembled WGS sequence"/>
</dbReference>
<sequence>MRQFKVIDQLQLIDSVLMCKKPSGRSFQKAHYRQGDLDGACGAYSIAMVLNILGVFEADNIYSDSNSGDNRFAERRLIKALNEQGLYRDGLDSNEIRQILTTNYKKYVNVESYKKNEINLQKQIINFIEKNIPTILRIDYDKYHAHWIVAVGYELDDNNEISSFLTLDPGVGSPTICPWNGILSSDKLPRKTYGYTYHTTESVNVDITEMVIIQKK</sequence>
<protein>
    <submittedName>
        <fullName evidence="2">Peptidase_C39 like family protein</fullName>
    </submittedName>
</protein>
<proteinExistence type="predicted"/>
<evidence type="ECO:0000259" key="1">
    <source>
        <dbReference type="Pfam" id="PF13529"/>
    </source>
</evidence>
<dbReference type="EMBL" id="FNRP01000028">
    <property type="protein sequence ID" value="SEB07270.1"/>
    <property type="molecule type" value="Genomic_DNA"/>
</dbReference>
<gene>
    <name evidence="2" type="ORF">SAMN04487924_1287</name>
</gene>
<dbReference type="InterPro" id="IPR039564">
    <property type="entry name" value="Peptidase_C39-like"/>
</dbReference>
<dbReference type="Pfam" id="PF13529">
    <property type="entry name" value="Peptidase_C39_2"/>
    <property type="match status" value="1"/>
</dbReference>
<organism evidence="2 3">
    <name type="scientific">Bacteroides xylanisolvens</name>
    <dbReference type="NCBI Taxonomy" id="371601"/>
    <lineage>
        <taxon>Bacteria</taxon>
        <taxon>Pseudomonadati</taxon>
        <taxon>Bacteroidota</taxon>
        <taxon>Bacteroidia</taxon>
        <taxon>Bacteroidales</taxon>
        <taxon>Bacteroidaceae</taxon>
        <taxon>Bacteroides</taxon>
    </lineage>
</organism>
<dbReference type="Gene3D" id="3.90.70.10">
    <property type="entry name" value="Cysteine proteinases"/>
    <property type="match status" value="1"/>
</dbReference>
<accession>A0A1H4GE66</accession>
<evidence type="ECO:0000313" key="2">
    <source>
        <dbReference type="EMBL" id="SEB07270.1"/>
    </source>
</evidence>
<name>A0A1H4GE66_9BACE</name>
<dbReference type="AlphaFoldDB" id="A0A1H4GE66"/>
<feature type="domain" description="Peptidase C39-like" evidence="1">
    <location>
        <begin position="37"/>
        <end position="169"/>
    </location>
</feature>
<reference evidence="2 3" key="1">
    <citation type="submission" date="2016-10" db="EMBL/GenBank/DDBJ databases">
        <authorList>
            <person name="de Groot N.N."/>
        </authorList>
    </citation>
    <scope>NUCLEOTIDE SEQUENCE [LARGE SCALE GENOMIC DNA]</scope>
    <source>
        <strain evidence="2 3">NLAE-zl-G339</strain>
    </source>
</reference>
<evidence type="ECO:0000313" key="3">
    <source>
        <dbReference type="Proteomes" id="UP000183040"/>
    </source>
</evidence>